<dbReference type="Proteomes" id="UP000284548">
    <property type="component" value="Unassembled WGS sequence"/>
</dbReference>
<name>A0A414Y667_9BACT</name>
<comment type="caution">
    <text evidence="1">The sequence shown here is derived from an EMBL/GenBank/DDBJ whole genome shotgun (WGS) entry which is preliminary data.</text>
</comment>
<dbReference type="RefSeq" id="WP_118255087.1">
    <property type="nucleotide sequence ID" value="NZ_QRKB01000024.1"/>
</dbReference>
<evidence type="ECO:0000313" key="2">
    <source>
        <dbReference type="Proteomes" id="UP000284548"/>
    </source>
</evidence>
<sequence length="158" mass="18341">MEKIYGSPIRQDGLMKVGRNRWDLFYGFGKDDDNEVGWNWRKTFDHQPTLEEVKDTIITQINSNAQKAILEGYEWNGHQVWLSDENQRNYTLAYGLAKDGDLKSMPTVKLGSDDNPLLYTFKDIEELTSFTLGVQAHIQGCLESAWKEKEEIDWSLFD</sequence>
<dbReference type="EMBL" id="QRKB01000024">
    <property type="protein sequence ID" value="RHH81653.1"/>
    <property type="molecule type" value="Genomic_DNA"/>
</dbReference>
<evidence type="ECO:0000313" key="1">
    <source>
        <dbReference type="EMBL" id="RHH81653.1"/>
    </source>
</evidence>
<reference evidence="1 2" key="1">
    <citation type="submission" date="2018-08" db="EMBL/GenBank/DDBJ databases">
        <title>A genome reference for cultivated species of the human gut microbiota.</title>
        <authorList>
            <person name="Zou Y."/>
            <person name="Xue W."/>
            <person name="Luo G."/>
        </authorList>
    </citation>
    <scope>NUCLEOTIDE SEQUENCE [LARGE SCALE GENOMIC DNA]</scope>
    <source>
        <strain evidence="1 2">AM16-54</strain>
    </source>
</reference>
<accession>A0A414Y667</accession>
<protein>
    <recommendedName>
        <fullName evidence="3">DUF4376 domain-containing protein</fullName>
    </recommendedName>
</protein>
<gene>
    <name evidence="1" type="ORF">DW192_09975</name>
</gene>
<organism evidence="1 2">
    <name type="scientific">Segatella copri</name>
    <dbReference type="NCBI Taxonomy" id="165179"/>
    <lineage>
        <taxon>Bacteria</taxon>
        <taxon>Pseudomonadati</taxon>
        <taxon>Bacteroidota</taxon>
        <taxon>Bacteroidia</taxon>
        <taxon>Bacteroidales</taxon>
        <taxon>Prevotellaceae</taxon>
        <taxon>Segatella</taxon>
    </lineage>
</organism>
<evidence type="ECO:0008006" key="3">
    <source>
        <dbReference type="Google" id="ProtNLM"/>
    </source>
</evidence>
<proteinExistence type="predicted"/>
<dbReference type="AlphaFoldDB" id="A0A414Y667"/>